<evidence type="ECO:0000313" key="2">
    <source>
        <dbReference type="EMBL" id="RUT04377.1"/>
    </source>
</evidence>
<name>A0A3S1D6H6_9CYAN</name>
<keyword evidence="1" id="KW-0812">Transmembrane</keyword>
<dbReference type="InterPro" id="IPR027417">
    <property type="entry name" value="P-loop_NTPase"/>
</dbReference>
<reference evidence="2" key="2">
    <citation type="journal article" date="2019" name="Genome Biol. Evol.">
        <title>Day and night: Metabolic profiles and evolutionary relationships of six axenic non-marine cyanobacteria.</title>
        <authorList>
            <person name="Will S.E."/>
            <person name="Henke P."/>
            <person name="Boedeker C."/>
            <person name="Huang S."/>
            <person name="Brinkmann H."/>
            <person name="Rohde M."/>
            <person name="Jarek M."/>
            <person name="Friedl T."/>
            <person name="Seufert S."/>
            <person name="Schumacher M."/>
            <person name="Overmann J."/>
            <person name="Neumann-Schaal M."/>
            <person name="Petersen J."/>
        </authorList>
    </citation>
    <scope>NUCLEOTIDE SEQUENCE [LARGE SCALE GENOMIC DNA]</scope>
    <source>
        <strain evidence="2">PCC 7102</strain>
    </source>
</reference>
<dbReference type="SUPFAM" id="SSF52540">
    <property type="entry name" value="P-loop containing nucleoside triphosphate hydrolases"/>
    <property type="match status" value="1"/>
</dbReference>
<comment type="caution">
    <text evidence="2">The sequence shown here is derived from an EMBL/GenBank/DDBJ whole genome shotgun (WGS) entry which is preliminary data.</text>
</comment>
<dbReference type="EMBL" id="RSCL01000011">
    <property type="protein sequence ID" value="RUT04377.1"/>
    <property type="molecule type" value="Genomic_DNA"/>
</dbReference>
<reference evidence="2" key="1">
    <citation type="submission" date="2018-12" db="EMBL/GenBank/DDBJ databases">
        <authorList>
            <person name="Will S."/>
            <person name="Neumann-Schaal M."/>
            <person name="Henke P."/>
        </authorList>
    </citation>
    <scope>NUCLEOTIDE SEQUENCE</scope>
    <source>
        <strain evidence="2">PCC 7102</strain>
    </source>
</reference>
<organism evidence="2 3">
    <name type="scientific">Dulcicalothrix desertica PCC 7102</name>
    <dbReference type="NCBI Taxonomy" id="232991"/>
    <lineage>
        <taxon>Bacteria</taxon>
        <taxon>Bacillati</taxon>
        <taxon>Cyanobacteriota</taxon>
        <taxon>Cyanophyceae</taxon>
        <taxon>Nostocales</taxon>
        <taxon>Calotrichaceae</taxon>
        <taxon>Dulcicalothrix</taxon>
    </lineage>
</organism>
<evidence type="ECO:0008006" key="4">
    <source>
        <dbReference type="Google" id="ProtNLM"/>
    </source>
</evidence>
<dbReference type="AlphaFoldDB" id="A0A3S1D6H6"/>
<evidence type="ECO:0000313" key="3">
    <source>
        <dbReference type="Proteomes" id="UP000271624"/>
    </source>
</evidence>
<sequence length="50" mass="5929">MSRLYKVLGIIMYLIYLKFAVLLVTHDSRILDIADRILRMEDGRVTIRSF</sequence>
<evidence type="ECO:0000256" key="1">
    <source>
        <dbReference type="SAM" id="Phobius"/>
    </source>
</evidence>
<keyword evidence="1" id="KW-1133">Transmembrane helix</keyword>
<protein>
    <recommendedName>
        <fullName evidence="4">ABC transporter ATP-binding protein</fullName>
    </recommendedName>
</protein>
<dbReference type="Proteomes" id="UP000271624">
    <property type="component" value="Unassembled WGS sequence"/>
</dbReference>
<keyword evidence="3" id="KW-1185">Reference proteome</keyword>
<keyword evidence="1" id="KW-0472">Membrane</keyword>
<gene>
    <name evidence="2" type="ORF">DSM106972_046050</name>
</gene>
<accession>A0A3S1D6H6</accession>
<proteinExistence type="predicted"/>
<feature type="transmembrane region" description="Helical" evidence="1">
    <location>
        <begin position="7"/>
        <end position="25"/>
    </location>
</feature>